<sequence>MKNLSKPTLAHFPIEDLNPTEWQAEHERVRAALGDEAYLTLRESEIKEKMDSIIELINTGQWQLPPITGSQQPDRIGIANREFRVGAAQGVPEAITNAMFAMVDGDERENYEIPEEWLEFEISEEEIDREDKQAYVNWAQRQEEQRLKVLNGKFSVRDIGMGCLSPGKEEAGVDETGG</sequence>
<name>A0A9N8KS21_9PEZI</name>
<evidence type="ECO:0000313" key="1">
    <source>
        <dbReference type="EMBL" id="CAD0113291.1"/>
    </source>
</evidence>
<proteinExistence type="predicted"/>
<accession>A0A9N8KS21</accession>
<dbReference type="AlphaFoldDB" id="A0A9N8KS21"/>
<dbReference type="EMBL" id="CAINUL010000016">
    <property type="protein sequence ID" value="CAD0113291.1"/>
    <property type="molecule type" value="Genomic_DNA"/>
</dbReference>
<reference evidence="1" key="1">
    <citation type="submission" date="2020-06" db="EMBL/GenBank/DDBJ databases">
        <authorList>
            <person name="Onetto C."/>
        </authorList>
    </citation>
    <scope>NUCLEOTIDE SEQUENCE</scope>
</reference>
<dbReference type="OrthoDB" id="3893615at2759"/>
<protein>
    <submittedName>
        <fullName evidence="1">Uncharacterized protein</fullName>
    </submittedName>
</protein>
<gene>
    <name evidence="1" type="ORF">AWRI4620_LOCUS7546</name>
</gene>
<dbReference type="Proteomes" id="UP000745764">
    <property type="component" value="Unassembled WGS sequence"/>
</dbReference>
<comment type="caution">
    <text evidence="1">The sequence shown here is derived from an EMBL/GenBank/DDBJ whole genome shotgun (WGS) entry which is preliminary data.</text>
</comment>
<keyword evidence="2" id="KW-1185">Reference proteome</keyword>
<evidence type="ECO:0000313" key="2">
    <source>
        <dbReference type="Proteomes" id="UP000745764"/>
    </source>
</evidence>
<organism evidence="1 2">
    <name type="scientific">Aureobasidium uvarum</name>
    <dbReference type="NCBI Taxonomy" id="2773716"/>
    <lineage>
        <taxon>Eukaryota</taxon>
        <taxon>Fungi</taxon>
        <taxon>Dikarya</taxon>
        <taxon>Ascomycota</taxon>
        <taxon>Pezizomycotina</taxon>
        <taxon>Dothideomycetes</taxon>
        <taxon>Dothideomycetidae</taxon>
        <taxon>Dothideales</taxon>
        <taxon>Saccotheciaceae</taxon>
        <taxon>Aureobasidium</taxon>
    </lineage>
</organism>